<proteinExistence type="predicted"/>
<gene>
    <name evidence="2" type="ORF">F1189_25185</name>
</gene>
<keyword evidence="3" id="KW-1185">Reference proteome</keyword>
<dbReference type="Proteomes" id="UP000325255">
    <property type="component" value="Unassembled WGS sequence"/>
</dbReference>
<name>A0A5M6IP02_9PROT</name>
<reference evidence="2 3" key="1">
    <citation type="submission" date="2019-09" db="EMBL/GenBank/DDBJ databases">
        <title>Genome sequence of Rhodovastum atsumiense, a diverse member of the Acetobacteraceae family of non-sulfur purple photosynthetic bacteria.</title>
        <authorList>
            <person name="Meyer T."/>
            <person name="Kyndt J."/>
        </authorList>
    </citation>
    <scope>NUCLEOTIDE SEQUENCE [LARGE SCALE GENOMIC DNA]</scope>
    <source>
        <strain evidence="2 3">DSM 21279</strain>
    </source>
</reference>
<dbReference type="RefSeq" id="WP_150044059.1">
    <property type="nucleotide sequence ID" value="NZ_OW485601.1"/>
</dbReference>
<feature type="transmembrane region" description="Helical" evidence="1">
    <location>
        <begin position="143"/>
        <end position="160"/>
    </location>
</feature>
<organism evidence="2 3">
    <name type="scientific">Rhodovastum atsumiense</name>
    <dbReference type="NCBI Taxonomy" id="504468"/>
    <lineage>
        <taxon>Bacteria</taxon>
        <taxon>Pseudomonadati</taxon>
        <taxon>Pseudomonadota</taxon>
        <taxon>Alphaproteobacteria</taxon>
        <taxon>Acetobacterales</taxon>
        <taxon>Acetobacteraceae</taxon>
        <taxon>Rhodovastum</taxon>
    </lineage>
</organism>
<dbReference type="AlphaFoldDB" id="A0A5M6IP02"/>
<evidence type="ECO:0000256" key="1">
    <source>
        <dbReference type="SAM" id="Phobius"/>
    </source>
</evidence>
<feature type="transmembrane region" description="Helical" evidence="1">
    <location>
        <begin position="93"/>
        <end position="115"/>
    </location>
</feature>
<comment type="caution">
    <text evidence="2">The sequence shown here is derived from an EMBL/GenBank/DDBJ whole genome shotgun (WGS) entry which is preliminary data.</text>
</comment>
<keyword evidence="1" id="KW-0812">Transmembrane</keyword>
<dbReference type="OrthoDB" id="7988398at2"/>
<dbReference type="EMBL" id="VWPK01000056">
    <property type="protein sequence ID" value="KAA5609195.1"/>
    <property type="molecule type" value="Genomic_DNA"/>
</dbReference>
<sequence length="188" mass="20903">MSDAPSPLHAVPAQGGSHRLRQRAAKELRSITVIVVYLWALLALFDLYRTIILDEAHVSLQEQGFAFINALVLGKVMFIAEALNVGTRFRDRALIWSILYGAFTFALVLMIFHVIEHVAVGALHGQHVAESIQVYERGGWKGLVARALIMFVALIPFFGFREVSRAIGPKTLHRLLFERGAKFPGPDA</sequence>
<protein>
    <submittedName>
        <fullName evidence="2">Uncharacterized protein</fullName>
    </submittedName>
</protein>
<feature type="transmembrane region" description="Helical" evidence="1">
    <location>
        <begin position="28"/>
        <end position="45"/>
    </location>
</feature>
<keyword evidence="1" id="KW-1133">Transmembrane helix</keyword>
<keyword evidence="1" id="KW-0472">Membrane</keyword>
<evidence type="ECO:0000313" key="3">
    <source>
        <dbReference type="Proteomes" id="UP000325255"/>
    </source>
</evidence>
<accession>A0A5M6IP02</accession>
<evidence type="ECO:0000313" key="2">
    <source>
        <dbReference type="EMBL" id="KAA5609195.1"/>
    </source>
</evidence>
<feature type="transmembrane region" description="Helical" evidence="1">
    <location>
        <begin position="65"/>
        <end position="86"/>
    </location>
</feature>